<feature type="domain" description="Integrase zinc-binding" evidence="2">
    <location>
        <begin position="18"/>
        <end position="52"/>
    </location>
</feature>
<dbReference type="InterPro" id="IPR041588">
    <property type="entry name" value="Integrase_H2C2"/>
</dbReference>
<organism evidence="5">
    <name type="scientific">Schistosoma curassoni</name>
    <dbReference type="NCBI Taxonomy" id="6186"/>
    <lineage>
        <taxon>Eukaryota</taxon>
        <taxon>Metazoa</taxon>
        <taxon>Spiralia</taxon>
        <taxon>Lophotrochozoa</taxon>
        <taxon>Platyhelminthes</taxon>
        <taxon>Trematoda</taxon>
        <taxon>Digenea</taxon>
        <taxon>Strigeidida</taxon>
        <taxon>Schistosomatoidea</taxon>
        <taxon>Schistosomatidae</taxon>
        <taxon>Schistosoma</taxon>
    </lineage>
</organism>
<dbReference type="PANTHER" id="PTHR38681:SF1">
    <property type="entry name" value="RETROVIRUS-RELATED POL POLYPROTEIN FROM TRANSPOSON 412-LIKE PROTEIN"/>
    <property type="match status" value="1"/>
</dbReference>
<evidence type="ECO:0000313" key="4">
    <source>
        <dbReference type="Proteomes" id="UP000279833"/>
    </source>
</evidence>
<reference evidence="5" key="1">
    <citation type="submission" date="2016-06" db="UniProtKB">
        <authorList>
            <consortium name="WormBaseParasite"/>
        </authorList>
    </citation>
    <scope>IDENTIFICATION</scope>
</reference>
<dbReference type="Pfam" id="PF17921">
    <property type="entry name" value="Integrase_H2C2"/>
    <property type="match status" value="1"/>
</dbReference>
<dbReference type="WBParaSite" id="SCUD_0001247301-mRNA-1">
    <property type="protein sequence ID" value="SCUD_0001247301-mRNA-1"/>
    <property type="gene ID" value="SCUD_0001247301"/>
</dbReference>
<accession>A0A183KBT2</accession>
<sequence>MAKPRRLSPDKSAFAKSIAATLRRIAAQYVWPSMNKDVRMSVKQCLQCQPSKVLRHVAAFATPDARFDHVHTDIVGPLPPSHGLDTQCSAAELVYGTTFRLPREFFTPRSSNDSGKSDYAQRLSKFMRTLPPVSTRIQHRQDTPPRELSTCSHVFIRVQSVRKPLQQPYEGPFHMIFRREKTLKVDRQGRIEVVSIDRLKLAHVDHNTSETSLPRPSQEHVPPAASTDETSVSRSGRRARLTSKSITDTPISAKAGLINDALVIAFSRYSGFESVWHMFGLAIGHYGRFWFHPTSAAFPGPQPSDSGHKHLWCGTPTGATNIACYS</sequence>
<gene>
    <name evidence="3" type="ORF">SCUD_LOCUS12470</name>
</gene>
<evidence type="ECO:0000313" key="3">
    <source>
        <dbReference type="EMBL" id="VDP48910.1"/>
    </source>
</evidence>
<dbReference type="Proteomes" id="UP000279833">
    <property type="component" value="Unassembled WGS sequence"/>
</dbReference>
<dbReference type="AlphaFoldDB" id="A0A183KBT2"/>
<evidence type="ECO:0000313" key="5">
    <source>
        <dbReference type="WBParaSite" id="SCUD_0001247301-mRNA-1"/>
    </source>
</evidence>
<keyword evidence="4" id="KW-1185">Reference proteome</keyword>
<name>A0A183KBT2_9TREM</name>
<evidence type="ECO:0000256" key="1">
    <source>
        <dbReference type="SAM" id="MobiDB-lite"/>
    </source>
</evidence>
<dbReference type="STRING" id="6186.A0A183KBT2"/>
<dbReference type="PANTHER" id="PTHR38681">
    <property type="entry name" value="RETROVIRUS-RELATED POL POLYPROTEIN FROM TRANSPOSON 412-LIKE PROTEIN-RELATED"/>
    <property type="match status" value="1"/>
</dbReference>
<dbReference type="EMBL" id="UZAK01035145">
    <property type="protein sequence ID" value="VDP48910.1"/>
    <property type="molecule type" value="Genomic_DNA"/>
</dbReference>
<protein>
    <submittedName>
        <fullName evidence="5">Integrase_H2C2 domain-containing protein</fullName>
    </submittedName>
</protein>
<proteinExistence type="predicted"/>
<evidence type="ECO:0000259" key="2">
    <source>
        <dbReference type="Pfam" id="PF17921"/>
    </source>
</evidence>
<feature type="region of interest" description="Disordered" evidence="1">
    <location>
        <begin position="207"/>
        <end position="242"/>
    </location>
</feature>
<reference evidence="3 4" key="2">
    <citation type="submission" date="2018-11" db="EMBL/GenBank/DDBJ databases">
        <authorList>
            <consortium name="Pathogen Informatics"/>
        </authorList>
    </citation>
    <scope>NUCLEOTIDE SEQUENCE [LARGE SCALE GENOMIC DNA]</scope>
    <source>
        <strain evidence="3">Dakar</strain>
        <strain evidence="4">Dakar, Senegal</strain>
    </source>
</reference>
<dbReference type="Gene3D" id="1.10.340.70">
    <property type="match status" value="1"/>
</dbReference>